<feature type="compositionally biased region" description="Basic and acidic residues" evidence="4">
    <location>
        <begin position="545"/>
        <end position="561"/>
    </location>
</feature>
<evidence type="ECO:0000259" key="7">
    <source>
        <dbReference type="Pfam" id="PF15459"/>
    </source>
</evidence>
<feature type="region of interest" description="Disordered" evidence="4">
    <location>
        <begin position="602"/>
        <end position="624"/>
    </location>
</feature>
<feature type="compositionally biased region" description="Basic and acidic residues" evidence="4">
    <location>
        <begin position="522"/>
        <end position="537"/>
    </location>
</feature>
<dbReference type="RefSeq" id="XP_025572753.1">
    <property type="nucleotide sequence ID" value="XM_025722231.1"/>
</dbReference>
<name>A0A395GSB9_9EURO</name>
<feature type="compositionally biased region" description="Basic and acidic residues" evidence="4">
    <location>
        <begin position="262"/>
        <end position="298"/>
    </location>
</feature>
<feature type="chain" id="PRO_5017330874" evidence="5">
    <location>
        <begin position="20"/>
        <end position="751"/>
    </location>
</feature>
<feature type="compositionally biased region" description="Basic and acidic residues" evidence="4">
    <location>
        <begin position="341"/>
        <end position="382"/>
    </location>
</feature>
<dbReference type="STRING" id="1448316.A0A395GSB9"/>
<gene>
    <name evidence="8" type="ORF">BO80DRAFT_457475</name>
</gene>
<dbReference type="PANTHER" id="PTHR14369:SF0">
    <property type="entry name" value="SURFEIT LOCUS PROTEIN 6"/>
    <property type="match status" value="1"/>
</dbReference>
<dbReference type="VEuPathDB" id="FungiDB:BO80DRAFT_457475"/>
<dbReference type="OrthoDB" id="444809at2759"/>
<dbReference type="EMBL" id="KZ824454">
    <property type="protein sequence ID" value="RAK98425.1"/>
    <property type="molecule type" value="Genomic_DNA"/>
</dbReference>
<dbReference type="GO" id="GO:0042274">
    <property type="term" value="P:ribosomal small subunit biogenesis"/>
    <property type="evidence" value="ECO:0007669"/>
    <property type="project" value="TreeGrafter"/>
</dbReference>
<dbReference type="GO" id="GO:0003677">
    <property type="term" value="F:DNA binding"/>
    <property type="evidence" value="ECO:0007669"/>
    <property type="project" value="TreeGrafter"/>
</dbReference>
<evidence type="ECO:0000256" key="5">
    <source>
        <dbReference type="SAM" id="SignalP"/>
    </source>
</evidence>
<accession>A0A395GSB9</accession>
<dbReference type="PANTHER" id="PTHR14369">
    <property type="entry name" value="SURFEIT LOCUS PROTEIN 6"/>
    <property type="match status" value="1"/>
</dbReference>
<keyword evidence="3" id="KW-0539">Nucleus</keyword>
<dbReference type="InterPro" id="IPR029190">
    <property type="entry name" value="Rrp14/SURF6_C"/>
</dbReference>
<keyword evidence="5" id="KW-0732">Signal</keyword>
<feature type="compositionally biased region" description="Basic and acidic residues" evidence="4">
    <location>
        <begin position="491"/>
        <end position="513"/>
    </location>
</feature>
<evidence type="ECO:0000256" key="2">
    <source>
        <dbReference type="ARBA" id="ARBA00005904"/>
    </source>
</evidence>
<proteinExistence type="inferred from homology"/>
<evidence type="ECO:0000256" key="4">
    <source>
        <dbReference type="SAM" id="MobiDB-lite"/>
    </source>
</evidence>
<feature type="domain" description="Ribosomal RNA-processing protein 14 N-terminal" evidence="7">
    <location>
        <begin position="227"/>
        <end position="277"/>
    </location>
</feature>
<comment type="similarity">
    <text evidence="2">Belongs to the SURF6 family.</text>
</comment>
<dbReference type="GO" id="GO:0005730">
    <property type="term" value="C:nucleolus"/>
    <property type="evidence" value="ECO:0007669"/>
    <property type="project" value="TreeGrafter"/>
</dbReference>
<organism evidence="8 9">
    <name type="scientific">Aspergillus ibericus CBS 121593</name>
    <dbReference type="NCBI Taxonomy" id="1448316"/>
    <lineage>
        <taxon>Eukaryota</taxon>
        <taxon>Fungi</taxon>
        <taxon>Dikarya</taxon>
        <taxon>Ascomycota</taxon>
        <taxon>Pezizomycotina</taxon>
        <taxon>Eurotiomycetes</taxon>
        <taxon>Eurotiomycetidae</taxon>
        <taxon>Eurotiales</taxon>
        <taxon>Aspergillaceae</taxon>
        <taxon>Aspergillus</taxon>
        <taxon>Aspergillus subgen. Circumdati</taxon>
    </lineage>
</organism>
<feature type="compositionally biased region" description="Low complexity" evidence="4">
    <location>
        <begin position="459"/>
        <end position="477"/>
    </location>
</feature>
<evidence type="ECO:0000259" key="6">
    <source>
        <dbReference type="Pfam" id="PF04935"/>
    </source>
</evidence>
<feature type="region of interest" description="Disordered" evidence="4">
    <location>
        <begin position="253"/>
        <end position="587"/>
    </location>
</feature>
<dbReference type="AlphaFoldDB" id="A0A395GSB9"/>
<feature type="compositionally biased region" description="Low complexity" evidence="4">
    <location>
        <begin position="571"/>
        <end position="580"/>
    </location>
</feature>
<feature type="domain" description="Ribosomal RNA-processing protein 14/surfeit locus protein 6 C-terminal" evidence="6">
    <location>
        <begin position="524"/>
        <end position="722"/>
    </location>
</feature>
<feature type="compositionally biased region" description="Basic and acidic residues" evidence="4">
    <location>
        <begin position="682"/>
        <end position="720"/>
    </location>
</feature>
<dbReference type="Pfam" id="PF15459">
    <property type="entry name" value="RRP14"/>
    <property type="match status" value="1"/>
</dbReference>
<comment type="subcellular location">
    <subcellularLocation>
        <location evidence="1">Nucleus</location>
    </subcellularLocation>
</comment>
<dbReference type="Pfam" id="PF04935">
    <property type="entry name" value="SURF6"/>
    <property type="match status" value="1"/>
</dbReference>
<dbReference type="InterPro" id="IPR007019">
    <property type="entry name" value="SURF6"/>
</dbReference>
<feature type="signal peptide" evidence="5">
    <location>
        <begin position="1"/>
        <end position="19"/>
    </location>
</feature>
<feature type="compositionally biased region" description="Basic and acidic residues" evidence="4">
    <location>
        <begin position="314"/>
        <end position="333"/>
    </location>
</feature>
<feature type="compositionally biased region" description="Low complexity" evidence="4">
    <location>
        <begin position="383"/>
        <end position="400"/>
    </location>
</feature>
<evidence type="ECO:0000256" key="3">
    <source>
        <dbReference type="ARBA" id="ARBA00023242"/>
    </source>
</evidence>
<evidence type="ECO:0000313" key="9">
    <source>
        <dbReference type="Proteomes" id="UP000249402"/>
    </source>
</evidence>
<reference evidence="8 9" key="1">
    <citation type="submission" date="2018-02" db="EMBL/GenBank/DDBJ databases">
        <title>The genomes of Aspergillus section Nigri reveals drivers in fungal speciation.</title>
        <authorList>
            <consortium name="DOE Joint Genome Institute"/>
            <person name="Vesth T.C."/>
            <person name="Nybo J."/>
            <person name="Theobald S."/>
            <person name="Brandl J."/>
            <person name="Frisvad J.C."/>
            <person name="Nielsen K.F."/>
            <person name="Lyhne E.K."/>
            <person name="Kogle M.E."/>
            <person name="Kuo A."/>
            <person name="Riley R."/>
            <person name="Clum A."/>
            <person name="Nolan M."/>
            <person name="Lipzen A."/>
            <person name="Salamov A."/>
            <person name="Henrissat B."/>
            <person name="Wiebenga A."/>
            <person name="De vries R.P."/>
            <person name="Grigoriev I.V."/>
            <person name="Mortensen U.H."/>
            <person name="Andersen M.R."/>
            <person name="Baker S.E."/>
        </authorList>
    </citation>
    <scope>NUCLEOTIDE SEQUENCE [LARGE SCALE GENOMIC DNA]</scope>
    <source>
        <strain evidence="8 9">CBS 121593</strain>
    </source>
</reference>
<evidence type="ECO:0000256" key="1">
    <source>
        <dbReference type="ARBA" id="ARBA00004123"/>
    </source>
</evidence>
<dbReference type="InterPro" id="IPR029188">
    <property type="entry name" value="Rrp14_N"/>
</dbReference>
<feature type="region of interest" description="Disordered" evidence="4">
    <location>
        <begin position="675"/>
        <end position="751"/>
    </location>
</feature>
<evidence type="ECO:0000313" key="8">
    <source>
        <dbReference type="EMBL" id="RAK98425.1"/>
    </source>
</evidence>
<dbReference type="GeneID" id="37227096"/>
<dbReference type="Proteomes" id="UP000249402">
    <property type="component" value="Unassembled WGS sequence"/>
</dbReference>
<sequence>MRFTSLLCLFSFGAPLVISASIPSPPTVYLIRHGEKPPDPEDSGLNADGFKRAECLRDLFGVTSPYSIGHVMAPKINSRGQHRRSYETVFPVATDLSLPVDTSCKRNRVECVAQRIREFKGTGNILISWRHSKMREIVQALGYDDPPEYPDERFDLIWTIPYPYDNITDIRSERCPGLDVRAVNNRAETERQDFNLPTQFFRGIAGLRYFDRALPKDPSTSSTLSERLRSHAQAFDGLLSLIPAKFYYGEDGSDQWKRKKQTKEQAREAKRAKLDPDSAKSAKDVMDENARKRKRDEERNEDDSSDGGELGSELPKEGLKRGDATTKKQKQAEDSANPDRTPAKSAEDAEARKKLKEEKKAQKKASQKEKKKVKEAARKAKVAEQQPTETKTPAAEAAQKSELTPASKTKDQDQKDDDSDDDESVDGVPAEELSLDFSAEQEEQPSSSASTPNSGFDASNPQSGSSSISSIIPPRDSTVSSSSEPKPLKATPDELKQRLQKRLDELRAARHADGLNGKPARNRQELIEARRQKAEQRKAHKKELRQKAREEEQRAKDEAMARRFSPGGSGSLLASPRSPADSVGSNNNFAFGRVVFADGQHADPTLSNVREQHKSQGPKDPAATLKAVEAKKAKLAAMDDEKRADIEEKDMWLNAKKRAHGERVRDDTSLLKKALKRKETAKKKSEREWKERLDAVKKGKDMRQQKREENLRKRREEKGKGGGGGKKQTGGKKKSRPGFEGSFKAKSGGKK</sequence>
<keyword evidence="9" id="KW-1185">Reference proteome</keyword>
<dbReference type="GO" id="GO:0042273">
    <property type="term" value="P:ribosomal large subunit biogenesis"/>
    <property type="evidence" value="ECO:0007669"/>
    <property type="project" value="TreeGrafter"/>
</dbReference>
<feature type="compositionally biased region" description="Acidic residues" evidence="4">
    <location>
        <begin position="414"/>
        <end position="425"/>
    </location>
</feature>
<dbReference type="GO" id="GO:0003723">
    <property type="term" value="F:RNA binding"/>
    <property type="evidence" value="ECO:0007669"/>
    <property type="project" value="TreeGrafter"/>
</dbReference>
<protein>
    <submittedName>
        <fullName evidence="8">SURF6-domain-containing protein</fullName>
    </submittedName>
</protein>